<keyword evidence="2" id="KW-1185">Reference proteome</keyword>
<accession>A0ACC2VTM9</accession>
<proteinExistence type="predicted"/>
<evidence type="ECO:0000313" key="1">
    <source>
        <dbReference type="EMBL" id="KAJ9102468.1"/>
    </source>
</evidence>
<protein>
    <submittedName>
        <fullName evidence="1">Uncharacterized protein</fullName>
    </submittedName>
</protein>
<sequence>MKALHSMQKAAQIGRSSLFHRQTALSLCSALPRHRALLAYRHSGPQHASHRYSNTRQYSLFAGETEPATQTQATLARLESEANAAPEDVEKQLALFKELVVSGAERAVVTRWETSVQLNPKSPLLASEEAFNLYILSLSRTGQARNIVEAVRQRDSLLGRATAAVSSTSAPVVSGLAQGATSAESSTASEGDATSSGIWNGLVSRIRGKVEQEQQSQSQSVPTSPQAAGNTLTLSALDEIGARARPVHVVVEESRQFNGGRVVRSILTTAFYAFCFLTIASLVLENSGLMKVGQQPTEFEPEDGKIVKFSDVHGVDEAKSELEEVVEFLRSPEKFSNLGGKLPKGVLLTGPPGTGKTMLARAVAGEAGVPFFFASGSSFDEVYVGVGQRRIRELFALARKRSPAIIFIDELDAVGSKRQGREAQHMRQTLNQLLVELDGFEESDGIVVIAATNFPDSLDSALVRPGRFDRNVTVPLPDVRGRIAILKHHMADVQFDVDVDPSIIARGTPGMSGADLRNLVNTAAIKASKEGSKHVTLTDFEWAKDRILMGAERKSHFVTPEGKKMTAYHEAGHALTALKTPGAMPLHKVTIMPRGRALGITFQLPEADKDSYSRKELNASIDVALGGRAAEELIYGPEDTTTGCSSDLQRATQVAGNMVKHYGFSEKIGLVAHSDEDMQYLSGARKDEIESETRRFIDDGWKRTVSLLQHNMEDLHTLANALVEYETLNMEEVKTILRGEKLNRGDALLSASTKAINNKEGKKDKQTKKNTETTLAGAPIYGDLDLAKARQQSHEHGE</sequence>
<gene>
    <name evidence="1" type="ORF">QFC21_002868</name>
</gene>
<organism evidence="1 2">
    <name type="scientific">Naganishia friedmannii</name>
    <dbReference type="NCBI Taxonomy" id="89922"/>
    <lineage>
        <taxon>Eukaryota</taxon>
        <taxon>Fungi</taxon>
        <taxon>Dikarya</taxon>
        <taxon>Basidiomycota</taxon>
        <taxon>Agaricomycotina</taxon>
        <taxon>Tremellomycetes</taxon>
        <taxon>Filobasidiales</taxon>
        <taxon>Filobasidiaceae</taxon>
        <taxon>Naganishia</taxon>
    </lineage>
</organism>
<evidence type="ECO:0000313" key="2">
    <source>
        <dbReference type="Proteomes" id="UP001227268"/>
    </source>
</evidence>
<name>A0ACC2VTM9_9TREE</name>
<dbReference type="Proteomes" id="UP001227268">
    <property type="component" value="Unassembled WGS sequence"/>
</dbReference>
<comment type="caution">
    <text evidence="1">The sequence shown here is derived from an EMBL/GenBank/DDBJ whole genome shotgun (WGS) entry which is preliminary data.</text>
</comment>
<dbReference type="EMBL" id="JASBWT010000008">
    <property type="protein sequence ID" value="KAJ9102468.1"/>
    <property type="molecule type" value="Genomic_DNA"/>
</dbReference>
<reference evidence="1" key="1">
    <citation type="submission" date="2023-04" db="EMBL/GenBank/DDBJ databases">
        <title>Draft Genome sequencing of Naganishia species isolated from polar environments using Oxford Nanopore Technology.</title>
        <authorList>
            <person name="Leo P."/>
            <person name="Venkateswaran K."/>
        </authorList>
    </citation>
    <scope>NUCLEOTIDE SEQUENCE</scope>
    <source>
        <strain evidence="1">MNA-CCFEE 5423</strain>
    </source>
</reference>